<name>A0A067MMN3_BOTB1</name>
<dbReference type="InParanoid" id="A0A067MMN3"/>
<dbReference type="AlphaFoldDB" id="A0A067MMN3"/>
<protein>
    <recommendedName>
        <fullName evidence="3">BTB domain-containing protein</fullName>
    </recommendedName>
</protein>
<gene>
    <name evidence="1" type="ORF">BOTBODRAFT_396619</name>
</gene>
<keyword evidence="2" id="KW-1185">Reference proteome</keyword>
<evidence type="ECO:0000313" key="1">
    <source>
        <dbReference type="EMBL" id="KDQ13147.1"/>
    </source>
</evidence>
<sequence>MRVLHISSRYQLHKAFQWAQGTLRADWTQTSPTWIANCSNPSPPPHLAQDAMKLIAASRNTESTEFLPAAFYLLCVFGNWAGVTPNGPSIAQDDLIIILKGSQCLARAWGRTRAQYGASNDYDFSPSAREAQWWGEFVANSTTITTVLNAMGFTTSPVLPQLAMALNPESLKTMSTDLKEVVVRDAKRHEELYFEGGHVVLALGPIPTLLRVQRAMLVTQSEIFRDMLGIPLPREDGSETSVEGLSDDNPVFLPDDPKEFACAVKVYYQHMLTPLPEKPDFDFVMGVLRIASKYYFHRASEWAFGTLRADWARTSSTWQGHLTNPTPPPDLGQNALKLILASRIAGSTEFLPVAFYFLCVFDNWSNVAPGDPMLSQDDFIILLKGSRCLTKTWGSWRSQRQLEYGYIPEYEAQWWKEFIADNTTITAVLPSMGFA</sequence>
<dbReference type="OrthoDB" id="3036049at2759"/>
<dbReference type="HOGENOM" id="CLU_630024_0_0_1"/>
<accession>A0A067MMN3</accession>
<dbReference type="Proteomes" id="UP000027195">
    <property type="component" value="Unassembled WGS sequence"/>
</dbReference>
<evidence type="ECO:0000313" key="2">
    <source>
        <dbReference type="Proteomes" id="UP000027195"/>
    </source>
</evidence>
<proteinExistence type="predicted"/>
<dbReference type="EMBL" id="KL198045">
    <property type="protein sequence ID" value="KDQ13147.1"/>
    <property type="molecule type" value="Genomic_DNA"/>
</dbReference>
<organism evidence="1 2">
    <name type="scientific">Botryobasidium botryosum (strain FD-172 SS1)</name>
    <dbReference type="NCBI Taxonomy" id="930990"/>
    <lineage>
        <taxon>Eukaryota</taxon>
        <taxon>Fungi</taxon>
        <taxon>Dikarya</taxon>
        <taxon>Basidiomycota</taxon>
        <taxon>Agaricomycotina</taxon>
        <taxon>Agaricomycetes</taxon>
        <taxon>Cantharellales</taxon>
        <taxon>Botryobasidiaceae</taxon>
        <taxon>Botryobasidium</taxon>
    </lineage>
</organism>
<reference evidence="2" key="1">
    <citation type="journal article" date="2014" name="Proc. Natl. Acad. Sci. U.S.A.">
        <title>Extensive sampling of basidiomycete genomes demonstrates inadequacy of the white-rot/brown-rot paradigm for wood decay fungi.</title>
        <authorList>
            <person name="Riley R."/>
            <person name="Salamov A.A."/>
            <person name="Brown D.W."/>
            <person name="Nagy L.G."/>
            <person name="Floudas D."/>
            <person name="Held B.W."/>
            <person name="Levasseur A."/>
            <person name="Lombard V."/>
            <person name="Morin E."/>
            <person name="Otillar R."/>
            <person name="Lindquist E.A."/>
            <person name="Sun H."/>
            <person name="LaButti K.M."/>
            <person name="Schmutz J."/>
            <person name="Jabbour D."/>
            <person name="Luo H."/>
            <person name="Baker S.E."/>
            <person name="Pisabarro A.G."/>
            <person name="Walton J.D."/>
            <person name="Blanchette R.A."/>
            <person name="Henrissat B."/>
            <person name="Martin F."/>
            <person name="Cullen D."/>
            <person name="Hibbett D.S."/>
            <person name="Grigoriev I.V."/>
        </authorList>
    </citation>
    <scope>NUCLEOTIDE SEQUENCE [LARGE SCALE GENOMIC DNA]</scope>
    <source>
        <strain evidence="2">FD-172 SS1</strain>
    </source>
</reference>
<evidence type="ECO:0008006" key="3">
    <source>
        <dbReference type="Google" id="ProtNLM"/>
    </source>
</evidence>